<reference evidence="1 2" key="2">
    <citation type="submission" date="2013-09" db="EMBL/GenBank/DDBJ databases">
        <title>Whole genome comparison of six Crocosphaera watsonii strains with differing phenotypes.</title>
        <authorList>
            <person name="Bench S.R."/>
            <person name="Heller P."/>
            <person name="Frank I."/>
            <person name="Arciniega M."/>
            <person name="Shilova I.N."/>
            <person name="Zehr J.P."/>
        </authorList>
    </citation>
    <scope>NUCLEOTIDE SEQUENCE [LARGE SCALE GENOMIC DNA]</scope>
    <source>
        <strain evidence="1 2">WH 0402</strain>
    </source>
</reference>
<protein>
    <submittedName>
        <fullName evidence="1">Uncharacterized protein</fullName>
    </submittedName>
</protein>
<proteinExistence type="predicted"/>
<organism evidence="1 2">
    <name type="scientific">Crocosphaera watsonii WH 0402</name>
    <dbReference type="NCBI Taxonomy" id="1284629"/>
    <lineage>
        <taxon>Bacteria</taxon>
        <taxon>Bacillati</taxon>
        <taxon>Cyanobacteriota</taxon>
        <taxon>Cyanophyceae</taxon>
        <taxon>Oscillatoriophycideae</taxon>
        <taxon>Chroococcales</taxon>
        <taxon>Aphanothecaceae</taxon>
        <taxon>Crocosphaera</taxon>
    </lineage>
</organism>
<accession>T2K019</accession>
<sequence>MANDLSFGLIVADNRNELTYGTRNYKKVQTAILSLRKGSSHTLEEAAQRSSIDLKTLKWLAHYGQNRPGSFNPPQISMVDPD</sequence>
<gene>
    <name evidence="1" type="ORF">CWATWH0402_1422</name>
</gene>
<evidence type="ECO:0000313" key="2">
    <source>
        <dbReference type="Proteomes" id="UP000018130"/>
    </source>
</evidence>
<dbReference type="EMBL" id="CAQN01001316">
    <property type="protein sequence ID" value="CCQ70915.1"/>
    <property type="molecule type" value="Genomic_DNA"/>
</dbReference>
<reference evidence="1 2" key="1">
    <citation type="submission" date="2013-01" db="EMBL/GenBank/DDBJ databases">
        <authorList>
            <person name="Bench S."/>
        </authorList>
    </citation>
    <scope>NUCLEOTIDE SEQUENCE [LARGE SCALE GENOMIC DNA]</scope>
    <source>
        <strain evidence="1 2">WH 0402</strain>
    </source>
</reference>
<dbReference type="AlphaFoldDB" id="T2K019"/>
<dbReference type="Proteomes" id="UP000018130">
    <property type="component" value="Unassembled WGS sequence"/>
</dbReference>
<evidence type="ECO:0000313" key="1">
    <source>
        <dbReference type="EMBL" id="CCQ70915.1"/>
    </source>
</evidence>
<name>T2K019_CROWT</name>
<comment type="caution">
    <text evidence="1">The sequence shown here is derived from an EMBL/GenBank/DDBJ whole genome shotgun (WGS) entry which is preliminary data.</text>
</comment>